<dbReference type="AlphaFoldDB" id="A0A7D4UBP2"/>
<sequence length="267" mass="28496">MTTTAPADGVGSVPAAAVISACLSAQAGFPARSRVSRVFGRSPLSVDSRPWYLGALGELQVAARLAKLGPDWTVLHSVPIGERGSDIDHIVVGPAGVFTINTKFHDDARIWVGSTRLLVNGQKTDHLRNSRYEAQRTARKLMAVVGEPIDVYPAIVLVGARSVTIRERPVDVTVLRDTELVRWLTRRAVKLTADGRDRLAEMLTRPETSATPSGASSEPDLTAFAALRREVGAARRVRMLWGTAGLLGGIVLAATLAINAYSTLLGG</sequence>
<protein>
    <submittedName>
        <fullName evidence="3">NERD domain-containing protein</fullName>
    </submittedName>
</protein>
<dbReference type="Pfam" id="PF08378">
    <property type="entry name" value="NERD"/>
    <property type="match status" value="1"/>
</dbReference>
<keyword evidence="1" id="KW-0472">Membrane</keyword>
<reference evidence="3 4" key="1">
    <citation type="submission" date="2020-05" db="EMBL/GenBank/DDBJ databases">
        <title>Strain PA2F3 complete genome.</title>
        <authorList>
            <person name="Kim Y.-S."/>
            <person name="Kim S.-J."/>
            <person name="Jung H.-k."/>
            <person name="Kim S.-E."/>
            <person name="Kim K.-H."/>
        </authorList>
    </citation>
    <scope>NUCLEOTIDE SEQUENCE [LARGE SCALE GENOMIC DNA]</scope>
    <source>
        <strain evidence="3 4">PA2F3</strain>
    </source>
</reference>
<evidence type="ECO:0000256" key="1">
    <source>
        <dbReference type="SAM" id="Phobius"/>
    </source>
</evidence>
<feature type="transmembrane region" description="Helical" evidence="1">
    <location>
        <begin position="239"/>
        <end position="261"/>
    </location>
</feature>
<evidence type="ECO:0000259" key="2">
    <source>
        <dbReference type="PROSITE" id="PS50965"/>
    </source>
</evidence>
<dbReference type="EMBL" id="CP054038">
    <property type="protein sequence ID" value="QKJ19743.1"/>
    <property type="molecule type" value="Genomic_DNA"/>
</dbReference>
<accession>A0A7D4UBP2</accession>
<dbReference type="PROSITE" id="PS50965">
    <property type="entry name" value="NERD"/>
    <property type="match status" value="1"/>
</dbReference>
<name>A0A7D4UBP2_9MICO</name>
<dbReference type="Proteomes" id="UP000502498">
    <property type="component" value="Chromosome"/>
</dbReference>
<evidence type="ECO:0000313" key="3">
    <source>
        <dbReference type="EMBL" id="QKJ19743.1"/>
    </source>
</evidence>
<evidence type="ECO:0000313" key="4">
    <source>
        <dbReference type="Proteomes" id="UP000502498"/>
    </source>
</evidence>
<feature type="domain" description="NERD" evidence="2">
    <location>
        <begin position="53"/>
        <end position="164"/>
    </location>
</feature>
<keyword evidence="1" id="KW-1133">Transmembrane helix</keyword>
<gene>
    <name evidence="3" type="ORF">HQM25_10460</name>
</gene>
<organism evidence="3 4">
    <name type="scientific">Microbacterium hominis</name>
    <dbReference type="NCBI Taxonomy" id="162426"/>
    <lineage>
        <taxon>Bacteria</taxon>
        <taxon>Bacillati</taxon>
        <taxon>Actinomycetota</taxon>
        <taxon>Actinomycetes</taxon>
        <taxon>Micrococcales</taxon>
        <taxon>Microbacteriaceae</taxon>
        <taxon>Microbacterium</taxon>
    </lineage>
</organism>
<dbReference type="RefSeq" id="WP_172990180.1">
    <property type="nucleotide sequence ID" value="NZ_CP054038.1"/>
</dbReference>
<keyword evidence="1" id="KW-0812">Transmembrane</keyword>
<dbReference type="InterPro" id="IPR011528">
    <property type="entry name" value="NERD"/>
</dbReference>
<proteinExistence type="predicted"/>